<evidence type="ECO:0000259" key="4">
    <source>
        <dbReference type="PROSITE" id="PS50075"/>
    </source>
</evidence>
<evidence type="ECO:0000256" key="1">
    <source>
        <dbReference type="ARBA" id="ARBA00001957"/>
    </source>
</evidence>
<proteinExistence type="predicted"/>
<name>A0ABP4TQ96_9ACTN</name>
<comment type="cofactor">
    <cofactor evidence="1">
        <name>pantetheine 4'-phosphate</name>
        <dbReference type="ChEBI" id="CHEBI:47942"/>
    </cofactor>
</comment>
<organism evidence="5 6">
    <name type="scientific">Kribbella yunnanensis</name>
    <dbReference type="NCBI Taxonomy" id="190194"/>
    <lineage>
        <taxon>Bacteria</taxon>
        <taxon>Bacillati</taxon>
        <taxon>Actinomycetota</taxon>
        <taxon>Actinomycetes</taxon>
        <taxon>Propionibacteriales</taxon>
        <taxon>Kribbellaceae</taxon>
        <taxon>Kribbella</taxon>
    </lineage>
</organism>
<dbReference type="Gene3D" id="3.30.559.30">
    <property type="entry name" value="Nonribosomal peptide synthetase, condensation domain"/>
    <property type="match status" value="1"/>
</dbReference>
<dbReference type="InterPro" id="IPR023213">
    <property type="entry name" value="CAT-like_dom_sf"/>
</dbReference>
<dbReference type="SUPFAM" id="SSF47336">
    <property type="entry name" value="ACP-like"/>
    <property type="match status" value="1"/>
</dbReference>
<reference evidence="6" key="1">
    <citation type="journal article" date="2019" name="Int. J. Syst. Evol. Microbiol.">
        <title>The Global Catalogue of Microorganisms (GCM) 10K type strain sequencing project: providing services to taxonomists for standard genome sequencing and annotation.</title>
        <authorList>
            <consortium name="The Broad Institute Genomics Platform"/>
            <consortium name="The Broad Institute Genome Sequencing Center for Infectious Disease"/>
            <person name="Wu L."/>
            <person name="Ma J."/>
        </authorList>
    </citation>
    <scope>NUCLEOTIDE SEQUENCE [LARGE SCALE GENOMIC DNA]</scope>
    <source>
        <strain evidence="6">JCM 14307</strain>
    </source>
</reference>
<keyword evidence="3" id="KW-0597">Phosphoprotein</keyword>
<evidence type="ECO:0000256" key="2">
    <source>
        <dbReference type="ARBA" id="ARBA00022450"/>
    </source>
</evidence>
<dbReference type="InterPro" id="IPR001242">
    <property type="entry name" value="Condensation_dom"/>
</dbReference>
<dbReference type="InterPro" id="IPR009081">
    <property type="entry name" value="PP-bd_ACP"/>
</dbReference>
<gene>
    <name evidence="5" type="ORF">GCM10009745_41010</name>
</gene>
<evidence type="ECO:0000313" key="5">
    <source>
        <dbReference type="EMBL" id="GAA1691475.1"/>
    </source>
</evidence>
<evidence type="ECO:0000313" key="6">
    <source>
        <dbReference type="Proteomes" id="UP001500280"/>
    </source>
</evidence>
<keyword evidence="2" id="KW-0596">Phosphopantetheine</keyword>
<dbReference type="RefSeq" id="WP_344154135.1">
    <property type="nucleotide sequence ID" value="NZ_BAAANF010000015.1"/>
</dbReference>
<dbReference type="CDD" id="cd19531">
    <property type="entry name" value="LCL_NRPS-like"/>
    <property type="match status" value="1"/>
</dbReference>
<evidence type="ECO:0000256" key="3">
    <source>
        <dbReference type="ARBA" id="ARBA00022553"/>
    </source>
</evidence>
<keyword evidence="6" id="KW-1185">Reference proteome</keyword>
<sequence>MTRLDDRLNALSPERRKLVEQLLGRKEATSAATGFQAPETPEEESLAGIWCEVLGLKSIGVEDDFVAIGGDSIRAIQISARARRAGLVFGADQCFRHKTIRQLARALEVGGESWVPSARDPSQQTPGALSYGEQRLWIEHELHQNTPAGNTFTALRLDGRVHVDALEQTVQALALRHEALRTRYRTRAGQVQREIVADLLPELIVLEGDAVAGETEEARLRQIAAEQTSRPFDLTTAPLFRCVLVTFDGEPRYLILIAHHIICDAWSMNLLLAELARVYEARVNGLPSPLEPLQTGYAEFAQWQRESVSSGRLEEQLAYWCEELQDAPRSHTLPLQHPRPAARSYRGQVSYFRLEPDTVAAADRYAKTQGVTRFVACLSAYVLVVHALGGGDDIVVGTPLLGRPFDESQRLVGFFLNTAGLRARVDKHQPVAELTQRVGSAAAEALRHQDVPYDLVLEKLRVERSAAHSPLFQLWFVVQTGKSQAVRLADLTLTPVELQRTTSVFDLALSLQEDEAGISGWIEYNTDIFDPGFIERLKQGYAWILDAMDAAADEPVATLLAGLSAEEAAAGKRARDELRRRIRH</sequence>
<dbReference type="SUPFAM" id="SSF52777">
    <property type="entry name" value="CoA-dependent acyltransferases"/>
    <property type="match status" value="2"/>
</dbReference>
<dbReference type="PROSITE" id="PS50075">
    <property type="entry name" value="CARRIER"/>
    <property type="match status" value="1"/>
</dbReference>
<dbReference type="PANTHER" id="PTHR45527">
    <property type="entry name" value="NONRIBOSOMAL PEPTIDE SYNTHETASE"/>
    <property type="match status" value="1"/>
</dbReference>
<feature type="domain" description="Carrier" evidence="4">
    <location>
        <begin position="37"/>
        <end position="111"/>
    </location>
</feature>
<dbReference type="EMBL" id="BAAANF010000015">
    <property type="protein sequence ID" value="GAA1691475.1"/>
    <property type="molecule type" value="Genomic_DNA"/>
</dbReference>
<dbReference type="Proteomes" id="UP001500280">
    <property type="component" value="Unassembled WGS sequence"/>
</dbReference>
<comment type="caution">
    <text evidence="5">The sequence shown here is derived from an EMBL/GenBank/DDBJ whole genome shotgun (WGS) entry which is preliminary data.</text>
</comment>
<protein>
    <recommendedName>
        <fullName evidence="4">Carrier domain-containing protein</fullName>
    </recommendedName>
</protein>
<accession>A0ABP4TQ96</accession>
<dbReference type="Gene3D" id="3.30.559.10">
    <property type="entry name" value="Chloramphenicol acetyltransferase-like domain"/>
    <property type="match status" value="1"/>
</dbReference>
<dbReference type="Gene3D" id="1.10.1200.10">
    <property type="entry name" value="ACP-like"/>
    <property type="match status" value="1"/>
</dbReference>
<dbReference type="Pfam" id="PF00550">
    <property type="entry name" value="PP-binding"/>
    <property type="match status" value="1"/>
</dbReference>
<dbReference type="InterPro" id="IPR006162">
    <property type="entry name" value="Ppantetheine_attach_site"/>
</dbReference>
<dbReference type="Pfam" id="PF00668">
    <property type="entry name" value="Condensation"/>
    <property type="match status" value="1"/>
</dbReference>
<dbReference type="PANTHER" id="PTHR45527:SF1">
    <property type="entry name" value="FATTY ACID SYNTHASE"/>
    <property type="match status" value="1"/>
</dbReference>
<dbReference type="InterPro" id="IPR036736">
    <property type="entry name" value="ACP-like_sf"/>
</dbReference>
<dbReference type="PROSITE" id="PS00012">
    <property type="entry name" value="PHOSPHOPANTETHEINE"/>
    <property type="match status" value="1"/>
</dbReference>